<dbReference type="InterPro" id="IPR032374">
    <property type="entry name" value="SGTA_dimer"/>
</dbReference>
<keyword evidence="2" id="KW-0677">Repeat</keyword>
<dbReference type="Pfam" id="PF13181">
    <property type="entry name" value="TPR_8"/>
    <property type="match status" value="1"/>
</dbReference>
<dbReference type="RefSeq" id="XP_013022670.1">
    <property type="nucleotide sequence ID" value="XM_013167216.1"/>
</dbReference>
<proteinExistence type="inferred from homology"/>
<sequence length="316" mass="33320">MSSKKVATAVIDFLNQATATSAVSDEEKESLEVAAQCIKDSFKVEPNEITPGSGKRLVDAYEAYEQQHPVEASSTASNNTDEAEKLKAQGNEAIAKKEYQSAVDLYTKAIELDPTSPVYYSNRAAAYSQLGQYESAVEDALTSLSIDPKHSRAYGRLGRAKLSLGDAGAAADAYEKGLELDPSNDVLKRGLEAAKSQMNSSSDVDAQASTTEQSRDGGAGGTGGMPDLGSMFSGGMPDLGSLMNNPAIMNMAQNMMQSGALNNMMNDPNIANMARNFGSGGGMPDLSALASNPQLQNLARGFMNNQNNGNSENNSQ</sequence>
<dbReference type="PROSITE" id="PS50005">
    <property type="entry name" value="TPR"/>
    <property type="match status" value="3"/>
</dbReference>
<dbReference type="SUPFAM" id="SSF48452">
    <property type="entry name" value="TPR-like"/>
    <property type="match status" value="1"/>
</dbReference>
<dbReference type="EMBL" id="KE546989">
    <property type="protein sequence ID" value="EPY52792.1"/>
    <property type="molecule type" value="Genomic_DNA"/>
</dbReference>
<dbReference type="Gene3D" id="1.25.40.10">
    <property type="entry name" value="Tetratricopeptide repeat domain"/>
    <property type="match status" value="1"/>
</dbReference>
<dbReference type="OrthoDB" id="2335338at2759"/>
<accession>S9X6T1</accession>
<evidence type="ECO:0000256" key="3">
    <source>
        <dbReference type="ARBA" id="ARBA00022803"/>
    </source>
</evidence>
<dbReference type="eggNOG" id="KOG0553">
    <property type="taxonomic scope" value="Eukaryota"/>
</dbReference>
<dbReference type="Gene3D" id="1.20.5.420">
    <property type="entry name" value="Immunoglobulin FC, subunit C"/>
    <property type="match status" value="1"/>
</dbReference>
<dbReference type="OMA" id="DMARNMM"/>
<feature type="region of interest" description="Disordered" evidence="5">
    <location>
        <begin position="194"/>
        <end position="228"/>
    </location>
</feature>
<dbReference type="GO" id="GO:0060090">
    <property type="term" value="F:molecular adaptor activity"/>
    <property type="evidence" value="ECO:0007669"/>
    <property type="project" value="TreeGrafter"/>
</dbReference>
<dbReference type="InterPro" id="IPR011990">
    <property type="entry name" value="TPR-like_helical_dom_sf"/>
</dbReference>
<feature type="compositionally biased region" description="Gly residues" evidence="5">
    <location>
        <begin position="217"/>
        <end position="226"/>
    </location>
</feature>
<dbReference type="InterPro" id="IPR047150">
    <property type="entry name" value="SGT"/>
</dbReference>
<dbReference type="InterPro" id="IPR019734">
    <property type="entry name" value="TPR_rpt"/>
</dbReference>
<dbReference type="GO" id="GO:0006620">
    <property type="term" value="P:post-translational protein targeting to endoplasmic reticulum membrane"/>
    <property type="evidence" value="ECO:0007669"/>
    <property type="project" value="TreeGrafter"/>
</dbReference>
<reference evidence="7 8" key="1">
    <citation type="journal article" date="2011" name="Science">
        <title>Comparative functional genomics of the fission yeasts.</title>
        <authorList>
            <person name="Rhind N."/>
            <person name="Chen Z."/>
            <person name="Yassour M."/>
            <person name="Thompson D.A."/>
            <person name="Haas B.J."/>
            <person name="Habib N."/>
            <person name="Wapinski I."/>
            <person name="Roy S."/>
            <person name="Lin M.F."/>
            <person name="Heiman D.I."/>
            <person name="Young S.K."/>
            <person name="Furuya K."/>
            <person name="Guo Y."/>
            <person name="Pidoux A."/>
            <person name="Chen H.M."/>
            <person name="Robbertse B."/>
            <person name="Goldberg J.M."/>
            <person name="Aoki K."/>
            <person name="Bayne E.H."/>
            <person name="Berlin A.M."/>
            <person name="Desjardins C.A."/>
            <person name="Dobbs E."/>
            <person name="Dukaj L."/>
            <person name="Fan L."/>
            <person name="FitzGerald M.G."/>
            <person name="French C."/>
            <person name="Gujja S."/>
            <person name="Hansen K."/>
            <person name="Keifenheim D."/>
            <person name="Levin J.Z."/>
            <person name="Mosher R.A."/>
            <person name="Mueller C.A."/>
            <person name="Pfiffner J."/>
            <person name="Priest M."/>
            <person name="Russ C."/>
            <person name="Smialowska A."/>
            <person name="Swoboda P."/>
            <person name="Sykes S.M."/>
            <person name="Vaughn M."/>
            <person name="Vengrova S."/>
            <person name="Yoder R."/>
            <person name="Zeng Q."/>
            <person name="Allshire R."/>
            <person name="Baulcombe D."/>
            <person name="Birren B.W."/>
            <person name="Brown W."/>
            <person name="Ekwall K."/>
            <person name="Kellis M."/>
            <person name="Leatherwood J."/>
            <person name="Levin H."/>
            <person name="Margalit H."/>
            <person name="Martienssen R."/>
            <person name="Nieduszynski C.A."/>
            <person name="Spatafora J.W."/>
            <person name="Friedman N."/>
            <person name="Dalgaard J.Z."/>
            <person name="Baumann P."/>
            <person name="Niki H."/>
            <person name="Regev A."/>
            <person name="Nusbaum C."/>
        </authorList>
    </citation>
    <scope>NUCLEOTIDE SEQUENCE [LARGE SCALE GENOMIC DNA]</scope>
    <source>
        <strain evidence="8">OY26 / ATCC MYA-4695 / CBS 11777 / NBRC 106824 / NRRL Y48691</strain>
    </source>
</reference>
<feature type="repeat" description="TPR" evidence="4">
    <location>
        <begin position="151"/>
        <end position="184"/>
    </location>
</feature>
<dbReference type="GO" id="GO:0072380">
    <property type="term" value="C:TRC complex"/>
    <property type="evidence" value="ECO:0007669"/>
    <property type="project" value="TreeGrafter"/>
</dbReference>
<evidence type="ECO:0000313" key="7">
    <source>
        <dbReference type="EMBL" id="EPY52792.1"/>
    </source>
</evidence>
<evidence type="ECO:0000256" key="1">
    <source>
        <dbReference type="ARBA" id="ARBA00008175"/>
    </source>
</evidence>
<feature type="compositionally biased region" description="Polar residues" evidence="5">
    <location>
        <begin position="196"/>
        <end position="212"/>
    </location>
</feature>
<feature type="repeat" description="TPR" evidence="4">
    <location>
        <begin position="83"/>
        <end position="116"/>
    </location>
</feature>
<dbReference type="FunFam" id="1.25.40.10:FF:000207">
    <property type="entry name" value="Small glutamine-rich tetratricopeptide repeat-containing protein"/>
    <property type="match status" value="1"/>
</dbReference>
<dbReference type="AlphaFoldDB" id="S9X6T1"/>
<dbReference type="STRING" id="653667.S9X6T1"/>
<comment type="similarity">
    <text evidence="1">Belongs to the SGT family.</text>
</comment>
<feature type="domain" description="SGTA homodimerisation" evidence="6">
    <location>
        <begin position="2"/>
        <end position="62"/>
    </location>
</feature>
<dbReference type="Pfam" id="PF16546">
    <property type="entry name" value="SGTA_dimer"/>
    <property type="match status" value="1"/>
</dbReference>
<keyword evidence="3 4" id="KW-0802">TPR repeat</keyword>
<gene>
    <name evidence="7" type="ORF">SPOG_02111</name>
</gene>
<keyword evidence="8" id="KW-1185">Reference proteome</keyword>
<feature type="repeat" description="TPR" evidence="4">
    <location>
        <begin position="117"/>
        <end position="150"/>
    </location>
</feature>
<evidence type="ECO:0000259" key="6">
    <source>
        <dbReference type="Pfam" id="PF16546"/>
    </source>
</evidence>
<dbReference type="GeneID" id="25036435"/>
<evidence type="ECO:0000313" key="8">
    <source>
        <dbReference type="Proteomes" id="UP000015464"/>
    </source>
</evidence>
<dbReference type="Proteomes" id="UP000015464">
    <property type="component" value="Unassembled WGS sequence"/>
</dbReference>
<dbReference type="SMART" id="SM00028">
    <property type="entry name" value="TPR"/>
    <property type="match status" value="3"/>
</dbReference>
<dbReference type="PANTHER" id="PTHR45831:SF2">
    <property type="entry name" value="LD24721P"/>
    <property type="match status" value="1"/>
</dbReference>
<evidence type="ECO:0000256" key="4">
    <source>
        <dbReference type="PROSITE-ProRule" id="PRU00339"/>
    </source>
</evidence>
<dbReference type="HOGENOM" id="CLU_044224_1_1_1"/>
<protein>
    <submittedName>
        <fullName evidence="7">SGT2 family TPR repeat protein</fullName>
    </submittedName>
</protein>
<organism evidence="7 8">
    <name type="scientific">Schizosaccharomyces cryophilus (strain OY26 / ATCC MYA-4695 / CBS 11777 / NBRC 106824 / NRRL Y48691)</name>
    <name type="common">Fission yeast</name>
    <dbReference type="NCBI Taxonomy" id="653667"/>
    <lineage>
        <taxon>Eukaryota</taxon>
        <taxon>Fungi</taxon>
        <taxon>Dikarya</taxon>
        <taxon>Ascomycota</taxon>
        <taxon>Taphrinomycotina</taxon>
        <taxon>Schizosaccharomycetes</taxon>
        <taxon>Schizosaccharomycetales</taxon>
        <taxon>Schizosaccharomycetaceae</taxon>
        <taxon>Schizosaccharomyces</taxon>
    </lineage>
</organism>
<name>S9X6T1_SCHCR</name>
<dbReference type="GO" id="GO:0016020">
    <property type="term" value="C:membrane"/>
    <property type="evidence" value="ECO:0007669"/>
    <property type="project" value="TreeGrafter"/>
</dbReference>
<dbReference type="Pfam" id="PF13431">
    <property type="entry name" value="TPR_17"/>
    <property type="match status" value="1"/>
</dbReference>
<dbReference type="PANTHER" id="PTHR45831">
    <property type="entry name" value="LD24721P"/>
    <property type="match status" value="1"/>
</dbReference>
<evidence type="ECO:0000256" key="2">
    <source>
        <dbReference type="ARBA" id="ARBA00022737"/>
    </source>
</evidence>
<evidence type="ECO:0000256" key="5">
    <source>
        <dbReference type="SAM" id="MobiDB-lite"/>
    </source>
</evidence>